<gene>
    <name evidence="1" type="ORF">PACLA_8A056092</name>
</gene>
<comment type="caution">
    <text evidence="1">The sequence shown here is derived from an EMBL/GenBank/DDBJ whole genome shotgun (WGS) entry which is preliminary data.</text>
</comment>
<dbReference type="Proteomes" id="UP001152795">
    <property type="component" value="Unassembled WGS sequence"/>
</dbReference>
<dbReference type="AlphaFoldDB" id="A0A6S7L614"/>
<name>A0A6S7L614_PARCT</name>
<dbReference type="EMBL" id="CACRXK020020388">
    <property type="protein sequence ID" value="CAB4034753.1"/>
    <property type="molecule type" value="Genomic_DNA"/>
</dbReference>
<keyword evidence="2" id="KW-1185">Reference proteome</keyword>
<evidence type="ECO:0000313" key="1">
    <source>
        <dbReference type="EMBL" id="CAB4034753.1"/>
    </source>
</evidence>
<sequence length="238" mass="27009">MSTMVYRLNLFQQEEPSVLRTFDSSDMKEEGGKQRVILKSFAVPTIFPTSQVMKYGEACNKEGSSHENFHGTSDKKSSSVETVVINEDSVSVNEEIIATDSESFQDVTIEDNVNIPGGKRKYLDETEIEVSMSKKRAQTTSSSEKNAHYVKSPRRVRSQVDDLIDKVENLQKRLKTSQKKTNRREKKVSTLTTVVSELREKNLINSDCVTILESTFSRVPKELMKRLVTKEKSWGVST</sequence>
<proteinExistence type="predicted"/>
<reference evidence="1" key="1">
    <citation type="submission" date="2020-04" db="EMBL/GenBank/DDBJ databases">
        <authorList>
            <person name="Alioto T."/>
            <person name="Alioto T."/>
            <person name="Gomez Garrido J."/>
        </authorList>
    </citation>
    <scope>NUCLEOTIDE SEQUENCE</scope>
    <source>
        <strain evidence="1">A484AB</strain>
    </source>
</reference>
<dbReference type="OrthoDB" id="7312725at2759"/>
<evidence type="ECO:0000313" key="2">
    <source>
        <dbReference type="Proteomes" id="UP001152795"/>
    </source>
</evidence>
<organism evidence="1 2">
    <name type="scientific">Paramuricea clavata</name>
    <name type="common">Red gorgonian</name>
    <name type="synonym">Violescent sea-whip</name>
    <dbReference type="NCBI Taxonomy" id="317549"/>
    <lineage>
        <taxon>Eukaryota</taxon>
        <taxon>Metazoa</taxon>
        <taxon>Cnidaria</taxon>
        <taxon>Anthozoa</taxon>
        <taxon>Octocorallia</taxon>
        <taxon>Malacalcyonacea</taxon>
        <taxon>Plexauridae</taxon>
        <taxon>Paramuricea</taxon>
    </lineage>
</organism>
<accession>A0A6S7L614</accession>
<protein>
    <submittedName>
        <fullName evidence="1">Uncharacterized protein</fullName>
    </submittedName>
</protein>